<dbReference type="EMBL" id="UINC01011947">
    <property type="protein sequence ID" value="SVA52426.1"/>
    <property type="molecule type" value="Genomic_DNA"/>
</dbReference>
<protein>
    <submittedName>
        <fullName evidence="1">Uncharacterized protein</fullName>
    </submittedName>
</protein>
<evidence type="ECO:0000313" key="1">
    <source>
        <dbReference type="EMBL" id="SVA52426.1"/>
    </source>
</evidence>
<dbReference type="AlphaFoldDB" id="A0A381WIV0"/>
<proteinExistence type="predicted"/>
<sequence>MSDVETIDIYPLTVEEYELAEVVSADVEVE</sequence>
<organism evidence="1">
    <name type="scientific">marine metagenome</name>
    <dbReference type="NCBI Taxonomy" id="408172"/>
    <lineage>
        <taxon>unclassified sequences</taxon>
        <taxon>metagenomes</taxon>
        <taxon>ecological metagenomes</taxon>
    </lineage>
</organism>
<name>A0A381WIV0_9ZZZZ</name>
<accession>A0A381WIV0</accession>
<reference evidence="1" key="1">
    <citation type="submission" date="2018-05" db="EMBL/GenBank/DDBJ databases">
        <authorList>
            <person name="Lanie J.A."/>
            <person name="Ng W.-L."/>
            <person name="Kazmierczak K.M."/>
            <person name="Andrzejewski T.M."/>
            <person name="Davidsen T.M."/>
            <person name="Wayne K.J."/>
            <person name="Tettelin H."/>
            <person name="Glass J.I."/>
            <person name="Rusch D."/>
            <person name="Podicherti R."/>
            <person name="Tsui H.-C.T."/>
            <person name="Winkler M.E."/>
        </authorList>
    </citation>
    <scope>NUCLEOTIDE SEQUENCE</scope>
</reference>
<gene>
    <name evidence="1" type="ORF">METZ01_LOCUS105280</name>
</gene>